<dbReference type="InterPro" id="IPR009006">
    <property type="entry name" value="Ala_racemase/Decarboxylase_C"/>
</dbReference>
<dbReference type="CDD" id="cd00430">
    <property type="entry name" value="PLPDE_III_AR"/>
    <property type="match status" value="1"/>
</dbReference>
<comment type="function">
    <text evidence="4">Catalyzes the interconversion of L-alanine and D-alanine. May also act on other amino acids.</text>
</comment>
<feature type="domain" description="Alanine racemase C-terminal" evidence="7">
    <location>
        <begin position="249"/>
        <end position="376"/>
    </location>
</feature>
<dbReference type="AlphaFoldDB" id="A0A927N3J8"/>
<name>A0A927N3J8_9ACTN</name>
<dbReference type="EC" id="5.1.1.1" evidence="4"/>
<comment type="catalytic activity">
    <reaction evidence="4">
        <text>L-alanine = D-alanine</text>
        <dbReference type="Rhea" id="RHEA:20249"/>
        <dbReference type="ChEBI" id="CHEBI:57416"/>
        <dbReference type="ChEBI" id="CHEBI:57972"/>
        <dbReference type="EC" id="5.1.1.1"/>
    </reaction>
</comment>
<evidence type="ECO:0000256" key="2">
    <source>
        <dbReference type="ARBA" id="ARBA00022898"/>
    </source>
</evidence>
<evidence type="ECO:0000256" key="5">
    <source>
        <dbReference type="PIRSR" id="PIRSR600821-50"/>
    </source>
</evidence>
<dbReference type="PANTHER" id="PTHR30511:SF0">
    <property type="entry name" value="ALANINE RACEMASE, CATABOLIC-RELATED"/>
    <property type="match status" value="1"/>
</dbReference>
<feature type="modified residue" description="N6-(pyridoxal phosphate)lysine" evidence="4 5">
    <location>
        <position position="45"/>
    </location>
</feature>
<sequence>MSALSVAVELPRVSGPTLLVDLSAIAENTRTFTARTDAALMAVVKADGFGHGAVDVARTALAHGATQLGVTSIEEALALREAGLRAPALSWLNQVDADFESAVSADVDLAVPSHQHLEAILRGVAGRTRARVHLQLDVGMARDGAPPDEWAQLCRAARQAEQRGLLDVVGVMGHLGCADDPTDPSNAAGRRRFAWGLETARATGLRPRTRHLAATSATLTDPRTHHTMCRVGAGLVGIDPSRTVRLRPALTLTAPVVSVRRVRAGTPVGYGHTWTAPTATNLGLLPLGYADGLPRAASGRAEVMVRGRRASIVGLFSMDQIVVDLGEDAVPPGEPVTIFGPGDAGEPTVAEWAGWASTIEHEIVTGIGARVRRDVRTEHTSGLRSMR</sequence>
<dbReference type="EMBL" id="JADBEM010000001">
    <property type="protein sequence ID" value="MBE1609658.1"/>
    <property type="molecule type" value="Genomic_DNA"/>
</dbReference>
<protein>
    <recommendedName>
        <fullName evidence="4">Alanine racemase</fullName>
        <ecNumber evidence="4">5.1.1.1</ecNumber>
    </recommendedName>
</protein>
<dbReference type="Pfam" id="PF00842">
    <property type="entry name" value="Ala_racemase_C"/>
    <property type="match status" value="1"/>
</dbReference>
<dbReference type="GO" id="GO:0009252">
    <property type="term" value="P:peptidoglycan biosynthetic process"/>
    <property type="evidence" value="ECO:0007669"/>
    <property type="project" value="TreeGrafter"/>
</dbReference>
<keyword evidence="2 4" id="KW-0663">Pyridoxal phosphate</keyword>
<gene>
    <name evidence="8" type="ORF">HEB94_006506</name>
</gene>
<dbReference type="GO" id="GO:0005829">
    <property type="term" value="C:cytosol"/>
    <property type="evidence" value="ECO:0007669"/>
    <property type="project" value="TreeGrafter"/>
</dbReference>
<dbReference type="RefSeq" id="WP_192753199.1">
    <property type="nucleotide sequence ID" value="NZ_BAABJL010000163.1"/>
</dbReference>
<reference evidence="8" key="1">
    <citation type="submission" date="2020-10" db="EMBL/GenBank/DDBJ databases">
        <title>Sequencing the genomes of 1000 actinobacteria strains.</title>
        <authorList>
            <person name="Klenk H.-P."/>
        </authorList>
    </citation>
    <scope>NUCLEOTIDE SEQUENCE</scope>
    <source>
        <strain evidence="8">DSM 45354</strain>
    </source>
</reference>
<dbReference type="GO" id="GO:0030170">
    <property type="term" value="F:pyridoxal phosphate binding"/>
    <property type="evidence" value="ECO:0007669"/>
    <property type="project" value="UniProtKB-UniRule"/>
</dbReference>
<dbReference type="Proteomes" id="UP000638648">
    <property type="component" value="Unassembled WGS sequence"/>
</dbReference>
<evidence type="ECO:0000313" key="9">
    <source>
        <dbReference type="Proteomes" id="UP000638648"/>
    </source>
</evidence>
<organism evidence="8 9">
    <name type="scientific">Actinopolymorpha pittospori</name>
    <dbReference type="NCBI Taxonomy" id="648752"/>
    <lineage>
        <taxon>Bacteria</taxon>
        <taxon>Bacillati</taxon>
        <taxon>Actinomycetota</taxon>
        <taxon>Actinomycetes</taxon>
        <taxon>Propionibacteriales</taxon>
        <taxon>Actinopolymorphaceae</taxon>
        <taxon>Actinopolymorpha</taxon>
    </lineage>
</organism>
<dbReference type="Gene3D" id="3.20.20.10">
    <property type="entry name" value="Alanine racemase"/>
    <property type="match status" value="1"/>
</dbReference>
<feature type="active site" description="Proton acceptor; specific for D-alanine" evidence="4">
    <location>
        <position position="45"/>
    </location>
</feature>
<dbReference type="InterPro" id="IPR029066">
    <property type="entry name" value="PLP-binding_barrel"/>
</dbReference>
<dbReference type="InterPro" id="IPR011079">
    <property type="entry name" value="Ala_racemase_C"/>
</dbReference>
<dbReference type="PANTHER" id="PTHR30511">
    <property type="entry name" value="ALANINE RACEMASE"/>
    <property type="match status" value="1"/>
</dbReference>
<keyword evidence="3 4" id="KW-0413">Isomerase</keyword>
<dbReference type="HAMAP" id="MF_01201">
    <property type="entry name" value="Ala_racemase"/>
    <property type="match status" value="1"/>
</dbReference>
<comment type="similarity">
    <text evidence="4">Belongs to the alanine racemase family.</text>
</comment>
<dbReference type="InterPro" id="IPR001608">
    <property type="entry name" value="Ala_racemase_N"/>
</dbReference>
<feature type="binding site" evidence="4 6">
    <location>
        <position position="318"/>
    </location>
    <ligand>
        <name>substrate</name>
    </ligand>
</feature>
<dbReference type="Pfam" id="PF01168">
    <property type="entry name" value="Ala_racemase_N"/>
    <property type="match status" value="1"/>
</dbReference>
<evidence type="ECO:0000256" key="6">
    <source>
        <dbReference type="PIRSR" id="PIRSR600821-52"/>
    </source>
</evidence>
<evidence type="ECO:0000256" key="3">
    <source>
        <dbReference type="ARBA" id="ARBA00023235"/>
    </source>
</evidence>
<evidence type="ECO:0000256" key="4">
    <source>
        <dbReference type="HAMAP-Rule" id="MF_01201"/>
    </source>
</evidence>
<dbReference type="SUPFAM" id="SSF50621">
    <property type="entry name" value="Alanine racemase C-terminal domain-like"/>
    <property type="match status" value="1"/>
</dbReference>
<evidence type="ECO:0000259" key="7">
    <source>
        <dbReference type="SMART" id="SM01005"/>
    </source>
</evidence>
<keyword evidence="9" id="KW-1185">Reference proteome</keyword>
<dbReference type="Gene3D" id="2.40.37.10">
    <property type="entry name" value="Lyase, Ornithine Decarboxylase, Chain A, domain 1"/>
    <property type="match status" value="1"/>
</dbReference>
<dbReference type="InterPro" id="IPR000821">
    <property type="entry name" value="Ala_racemase"/>
</dbReference>
<dbReference type="NCBIfam" id="TIGR00492">
    <property type="entry name" value="alr"/>
    <property type="match status" value="1"/>
</dbReference>
<evidence type="ECO:0000313" key="8">
    <source>
        <dbReference type="EMBL" id="MBE1609658.1"/>
    </source>
</evidence>
<dbReference type="GO" id="GO:0008784">
    <property type="term" value="F:alanine racemase activity"/>
    <property type="evidence" value="ECO:0007669"/>
    <property type="project" value="UniProtKB-UniRule"/>
</dbReference>
<dbReference type="GO" id="GO:0030632">
    <property type="term" value="P:D-alanine biosynthetic process"/>
    <property type="evidence" value="ECO:0007669"/>
    <property type="project" value="UniProtKB-UniRule"/>
</dbReference>
<dbReference type="SUPFAM" id="SSF51419">
    <property type="entry name" value="PLP-binding barrel"/>
    <property type="match status" value="1"/>
</dbReference>
<accession>A0A927N3J8</accession>
<evidence type="ECO:0000256" key="1">
    <source>
        <dbReference type="ARBA" id="ARBA00001933"/>
    </source>
</evidence>
<proteinExistence type="inferred from homology"/>
<dbReference type="SMART" id="SM01005">
    <property type="entry name" value="Ala_racemase_C"/>
    <property type="match status" value="1"/>
</dbReference>
<comment type="pathway">
    <text evidence="4">Amino-acid biosynthesis; D-alanine biosynthesis; D-alanine from L-alanine: step 1/1.</text>
</comment>
<dbReference type="PRINTS" id="PR00992">
    <property type="entry name" value="ALARACEMASE"/>
</dbReference>
<comment type="cofactor">
    <cofactor evidence="1 4 5">
        <name>pyridoxal 5'-phosphate</name>
        <dbReference type="ChEBI" id="CHEBI:597326"/>
    </cofactor>
</comment>
<feature type="active site" description="Proton acceptor; specific for L-alanine" evidence="4">
    <location>
        <position position="270"/>
    </location>
</feature>
<comment type="caution">
    <text evidence="8">The sequence shown here is derived from an EMBL/GenBank/DDBJ whole genome shotgun (WGS) entry which is preliminary data.</text>
</comment>
<feature type="binding site" evidence="4 6">
    <location>
        <position position="142"/>
    </location>
    <ligand>
        <name>substrate</name>
    </ligand>
</feature>